<proteinExistence type="predicted"/>
<accession>A0A9X2P9F8</accession>
<name>A0A9X2P9F8_9BACT</name>
<evidence type="ECO:0000313" key="2">
    <source>
        <dbReference type="Proteomes" id="UP001142175"/>
    </source>
</evidence>
<dbReference type="RefSeq" id="WP_258424600.1">
    <property type="nucleotide sequence ID" value="NZ_JANSUY010000019.1"/>
</dbReference>
<keyword evidence="2" id="KW-1185">Reference proteome</keyword>
<protein>
    <submittedName>
        <fullName evidence="1">Uncharacterized protein</fullName>
    </submittedName>
</protein>
<dbReference type="AlphaFoldDB" id="A0A9X2P9F8"/>
<dbReference type="EMBL" id="JANSUY010000019">
    <property type="protein sequence ID" value="MCR9016753.1"/>
    <property type="molecule type" value="Genomic_DNA"/>
</dbReference>
<gene>
    <name evidence="1" type="ORF">NU887_17085</name>
</gene>
<organism evidence="1 2">
    <name type="scientific">Aquiflexum gelatinilyticum</name>
    <dbReference type="NCBI Taxonomy" id="2961943"/>
    <lineage>
        <taxon>Bacteria</taxon>
        <taxon>Pseudomonadati</taxon>
        <taxon>Bacteroidota</taxon>
        <taxon>Cytophagia</taxon>
        <taxon>Cytophagales</taxon>
        <taxon>Cyclobacteriaceae</taxon>
        <taxon>Aquiflexum</taxon>
    </lineage>
</organism>
<evidence type="ECO:0000313" key="1">
    <source>
        <dbReference type="EMBL" id="MCR9016753.1"/>
    </source>
</evidence>
<reference evidence="1" key="1">
    <citation type="submission" date="2022-08" db="EMBL/GenBank/DDBJ databases">
        <authorList>
            <person name="Zhang D."/>
        </authorList>
    </citation>
    <scope>NUCLEOTIDE SEQUENCE</scope>
    <source>
        <strain evidence="1">XJ19-11</strain>
    </source>
</reference>
<sequence length="364" mass="40543">MSCEPKEEPVVEVSEKWEIAGSFKEGLSHAKEINGALFASSRSGVYADAKTQGSASDFNDLSLFIQGEIPYRLPLSEKLMVAINTAEVSILPAGSTRQDDALVLNMREIDPKFTGFHFLHYYLCEQISINANGNILVPYRSAKDGIQKNTPDFLLLKTLVNDGKVTILEQKLIKEEHFLGIATIRIMKNFPDFTRVTIDGKTFDIDSEGNLELRFEKFSKSVQVGNEIITFAQLGPLDSNDFEVYKSDLSGENNELIGSYGSVEISTLDKFLLTQMADDIYSVDGVIILRHLDRIYRVTMNSQKIALIELENDGMGNGYITSVLQLDDETVFATTLCDRGEIISCGGFTKSIENFFKPKAIKPI</sequence>
<comment type="caution">
    <text evidence="1">The sequence shown here is derived from an EMBL/GenBank/DDBJ whole genome shotgun (WGS) entry which is preliminary data.</text>
</comment>
<dbReference type="Proteomes" id="UP001142175">
    <property type="component" value="Unassembled WGS sequence"/>
</dbReference>